<dbReference type="WBParaSite" id="MCU_009286-RA">
    <property type="protein sequence ID" value="MCU_009286-RA"/>
    <property type="gene ID" value="MCU_009286"/>
</dbReference>
<sequence length="145" mass="16658">MLIHKHPTYFVSLGAAEQMYGSRKDIDDLRNPHSVYAAELSADEFKYPQPSNLNGREPPWDGAVRLNATDSRETKLGAIERFDMNAVDDALRHGHMKQKNERHVLPMNILVTSLAPGNLDSLRMLNRKLYWMKTQRKRDKSLQLG</sequence>
<organism evidence="1">
    <name type="scientific">Mesocestoides corti</name>
    <name type="common">Flatworm</name>
    <dbReference type="NCBI Taxonomy" id="53468"/>
    <lineage>
        <taxon>Eukaryota</taxon>
        <taxon>Metazoa</taxon>
        <taxon>Spiralia</taxon>
        <taxon>Lophotrochozoa</taxon>
        <taxon>Platyhelminthes</taxon>
        <taxon>Cestoda</taxon>
        <taxon>Eucestoda</taxon>
        <taxon>Cyclophyllidea</taxon>
        <taxon>Mesocestoididae</taxon>
        <taxon>Mesocestoides</taxon>
    </lineage>
</organism>
<reference evidence="1" key="1">
    <citation type="submission" date="2019-11" db="UniProtKB">
        <authorList>
            <consortium name="WormBaseParasite"/>
        </authorList>
    </citation>
    <scope>IDENTIFICATION</scope>
</reference>
<accession>A0A5K3FR19</accession>
<evidence type="ECO:0000313" key="1">
    <source>
        <dbReference type="WBParaSite" id="MCU_009286-RA"/>
    </source>
</evidence>
<proteinExistence type="predicted"/>
<dbReference type="AlphaFoldDB" id="A0A5K3FR19"/>
<name>A0A5K3FR19_MESCO</name>
<protein>
    <submittedName>
        <fullName evidence="1">NUC153 domain-containing protein</fullName>
    </submittedName>
</protein>